<proteinExistence type="predicted"/>
<protein>
    <submittedName>
        <fullName evidence="1">Uncharacterized protein</fullName>
    </submittedName>
</protein>
<organism evidence="1 2">
    <name type="scientific">Prochlorococcus marinus (strain NATL1A)</name>
    <dbReference type="NCBI Taxonomy" id="167555"/>
    <lineage>
        <taxon>Bacteria</taxon>
        <taxon>Bacillati</taxon>
        <taxon>Cyanobacteriota</taxon>
        <taxon>Cyanophyceae</taxon>
        <taxon>Synechococcales</taxon>
        <taxon>Prochlorococcaceae</taxon>
        <taxon>Prochlorococcus</taxon>
    </lineage>
</organism>
<accession>A2C0I5</accession>
<reference evidence="2" key="1">
    <citation type="journal article" date="2007" name="PLoS Genet.">
        <title>Patterns and implications of gene gain and loss in the evolution of Prochlorococcus.</title>
        <authorList>
            <person name="Kettler G.C."/>
            <person name="Martiny A.C."/>
            <person name="Huang K."/>
            <person name="Zucker J."/>
            <person name="Coleman M.L."/>
            <person name="Rodrigue S."/>
            <person name="Chen F."/>
            <person name="Lapidus A."/>
            <person name="Ferriera S."/>
            <person name="Johnson J."/>
            <person name="Steglich C."/>
            <person name="Church G.M."/>
            <person name="Richardson P."/>
            <person name="Chisholm S.W."/>
        </authorList>
    </citation>
    <scope>NUCLEOTIDE SEQUENCE [LARGE SCALE GENOMIC DNA]</scope>
    <source>
        <strain evidence="2">NATL1A</strain>
    </source>
</reference>
<gene>
    <name evidence="1" type="ordered locus">NATL1_04311</name>
</gene>
<dbReference type="RefSeq" id="WP_011823185.1">
    <property type="nucleotide sequence ID" value="NC_008819.1"/>
</dbReference>
<evidence type="ECO:0000313" key="1">
    <source>
        <dbReference type="EMBL" id="ABM74995.1"/>
    </source>
</evidence>
<dbReference type="EMBL" id="CP000553">
    <property type="protein sequence ID" value="ABM74995.1"/>
    <property type="molecule type" value="Genomic_DNA"/>
</dbReference>
<dbReference type="eggNOG" id="ENOG5030RZU">
    <property type="taxonomic scope" value="Bacteria"/>
</dbReference>
<dbReference type="KEGG" id="pme:NATL1_04311"/>
<dbReference type="AlphaFoldDB" id="A2C0I5"/>
<dbReference type="HOGENOM" id="CLU_166827_0_0_3"/>
<sequence>MSSEPDNLQTLISKYRTMDIYELEANIDNWNKENDCPIQTQCLVIAKNELEIKYKERQEQIELLTKSLTSSSRAGRWVSSVKAVIKQLLKFKK</sequence>
<evidence type="ECO:0000313" key="2">
    <source>
        <dbReference type="Proteomes" id="UP000002592"/>
    </source>
</evidence>
<dbReference type="Proteomes" id="UP000002592">
    <property type="component" value="Chromosome"/>
</dbReference>
<name>A2C0I5_PROM1</name>